<dbReference type="PROSITE" id="PS51257">
    <property type="entry name" value="PROKAR_LIPOPROTEIN"/>
    <property type="match status" value="1"/>
</dbReference>
<evidence type="ECO:0000256" key="4">
    <source>
        <dbReference type="ARBA" id="ARBA00023139"/>
    </source>
</evidence>
<dbReference type="EMBL" id="CP035945">
    <property type="protein sequence ID" value="QBE97697.1"/>
    <property type="molecule type" value="Genomic_DNA"/>
</dbReference>
<keyword evidence="5" id="KW-0449">Lipoprotein</keyword>
<dbReference type="Gene3D" id="3.40.190.10">
    <property type="entry name" value="Periplasmic binding protein-like II"/>
    <property type="match status" value="1"/>
</dbReference>
<reference evidence="7 8" key="1">
    <citation type="submission" date="2019-01" db="EMBL/GenBank/DDBJ databases">
        <title>PMF-metabolizing Aryl O-demethylase.</title>
        <authorList>
            <person name="Kim M."/>
        </authorList>
    </citation>
    <scope>NUCLEOTIDE SEQUENCE [LARGE SCALE GENOMIC DNA]</scope>
    <source>
        <strain evidence="7 8">PMF1</strain>
    </source>
</reference>
<dbReference type="PANTHER" id="PTHR43649">
    <property type="entry name" value="ARABINOSE-BINDING PROTEIN-RELATED"/>
    <property type="match status" value="1"/>
</dbReference>
<evidence type="ECO:0000256" key="5">
    <source>
        <dbReference type="ARBA" id="ARBA00023288"/>
    </source>
</evidence>
<proteinExistence type="predicted"/>
<dbReference type="InterPro" id="IPR050490">
    <property type="entry name" value="Bact_solute-bd_prot1"/>
</dbReference>
<dbReference type="SUPFAM" id="SSF53850">
    <property type="entry name" value="Periplasmic binding protein-like II"/>
    <property type="match status" value="1"/>
</dbReference>
<dbReference type="Pfam" id="PF01547">
    <property type="entry name" value="SBP_bac_1"/>
    <property type="match status" value="1"/>
</dbReference>
<sequence length="450" mass="49879">MKRKAIAYVLGTVLAAGLLTGCGNGSSQNTENEKKNDTNTEGKAEDKTQENEAATDFELWLTTELHCDFYDEMQELWNKANPDKQIKLTYSVLPYEDMHNKLLIALQAGTGAPDMADIELGKFANFLKGEPQLVSLNDAITQYKDNVVQSRLDIYTKDGSCYGLDFHVGASMTYYNTAILEEAGVDYTQIKTWDDFHEAGRTVLEKTGKPMCTVDTGNDPFFIMPFLAQQGSGLLKEDGTNNVDSPEMIKTLTFLQEMLDDGTAVVSPGGSHQCEEYWGFMNDGGAATAMMPMWYMGRFTDYMPDLSGKIVIAPNPVWEEGQDRSVGLGGTGTAVTVQCENQELAAEFLAFAKLSEEGAIREYTILGFDPMRSDVWGMDEVKKADTKYIKYFKNNPFEALLEVKDEIPAITVGENFPDVVSAMNTKVMYRAFEEEEDPAVVCSEEAASLK</sequence>
<keyword evidence="1" id="KW-1003">Cell membrane</keyword>
<evidence type="ECO:0000313" key="7">
    <source>
        <dbReference type="EMBL" id="QBE97697.1"/>
    </source>
</evidence>
<gene>
    <name evidence="7" type="primary">araN_5</name>
    <name evidence="7" type="ORF">PMF13cell1_03260</name>
</gene>
<dbReference type="PANTHER" id="PTHR43649:SF33">
    <property type="entry name" value="POLYGALACTURONAN_RHAMNOGALACTURONAN-BINDING PROTEIN YTCQ"/>
    <property type="match status" value="1"/>
</dbReference>
<evidence type="ECO:0000256" key="3">
    <source>
        <dbReference type="ARBA" id="ARBA00023136"/>
    </source>
</evidence>
<organism evidence="7 8">
    <name type="scientific">Blautia producta</name>
    <dbReference type="NCBI Taxonomy" id="33035"/>
    <lineage>
        <taxon>Bacteria</taxon>
        <taxon>Bacillati</taxon>
        <taxon>Bacillota</taxon>
        <taxon>Clostridia</taxon>
        <taxon>Lachnospirales</taxon>
        <taxon>Lachnospiraceae</taxon>
        <taxon>Blautia</taxon>
    </lineage>
</organism>
<keyword evidence="3" id="KW-0472">Membrane</keyword>
<protein>
    <submittedName>
        <fullName evidence="7">Putative arabinose-binding protein</fullName>
    </submittedName>
</protein>
<dbReference type="RefSeq" id="WP_130181372.1">
    <property type="nucleotide sequence ID" value="NZ_CP035945.1"/>
</dbReference>
<evidence type="ECO:0000256" key="2">
    <source>
        <dbReference type="ARBA" id="ARBA00022729"/>
    </source>
</evidence>
<evidence type="ECO:0000256" key="6">
    <source>
        <dbReference type="SAM" id="MobiDB-lite"/>
    </source>
</evidence>
<accession>A0A4P6M2W3</accession>
<evidence type="ECO:0000256" key="1">
    <source>
        <dbReference type="ARBA" id="ARBA00022475"/>
    </source>
</evidence>
<name>A0A4P6M2W3_9FIRM</name>
<dbReference type="InterPro" id="IPR006059">
    <property type="entry name" value="SBP"/>
</dbReference>
<dbReference type="KEGG" id="bpro:PMF13cell1_03260"/>
<dbReference type="Proteomes" id="UP000289794">
    <property type="component" value="Chromosome"/>
</dbReference>
<feature type="compositionally biased region" description="Basic and acidic residues" evidence="6">
    <location>
        <begin position="31"/>
        <end position="50"/>
    </location>
</feature>
<dbReference type="AlphaFoldDB" id="A0A4P6M2W3"/>
<feature type="region of interest" description="Disordered" evidence="6">
    <location>
        <begin position="22"/>
        <end position="51"/>
    </location>
</feature>
<keyword evidence="4" id="KW-0564">Palmitate</keyword>
<keyword evidence="2" id="KW-0732">Signal</keyword>
<evidence type="ECO:0000313" key="8">
    <source>
        <dbReference type="Proteomes" id="UP000289794"/>
    </source>
</evidence>